<reference evidence="3" key="2">
    <citation type="journal article" date="2013" name="PLoS ONE">
        <title>Genome implosion elicits host-confinement in Alcaligenaceae: evidence from the comparative genomics of Tetrathiobacter kashmirensis, a pathogen in the making.</title>
        <authorList>
            <person name="Ghosh W."/>
            <person name="Alam M."/>
            <person name="Roy C."/>
            <person name="Pyne P."/>
            <person name="George A."/>
            <person name="Chakraborty R."/>
            <person name="Majumder S."/>
            <person name="Agarwal A."/>
            <person name="Chakraborty S."/>
            <person name="Majumdar S."/>
            <person name="Gupta S.K."/>
        </authorList>
    </citation>
    <scope>NUCLEOTIDE SEQUENCE [LARGE SCALE GENOMIC DNA]</scope>
    <source>
        <strain evidence="3">WT001</strain>
    </source>
</reference>
<dbReference type="Gene3D" id="3.40.50.1240">
    <property type="entry name" value="Phosphoglycerate mutase-like"/>
    <property type="match status" value="1"/>
</dbReference>
<evidence type="ECO:0000256" key="1">
    <source>
        <dbReference type="ARBA" id="ARBA00022801"/>
    </source>
</evidence>
<dbReference type="PANTHER" id="PTHR20935:SF1">
    <property type="entry name" value="SLL1549 PROTEIN"/>
    <property type="match status" value="1"/>
</dbReference>
<dbReference type="Proteomes" id="UP000005267">
    <property type="component" value="Chromosome"/>
</dbReference>
<name>I3UGC0_ADVKW</name>
<dbReference type="EMBL" id="CP003555">
    <property type="protein sequence ID" value="AFK64058.1"/>
    <property type="molecule type" value="Genomic_DNA"/>
</dbReference>
<keyword evidence="1" id="KW-0378">Hydrolase</keyword>
<dbReference type="AlphaFoldDB" id="I3UGC0"/>
<accession>I3UGC0</accession>
<keyword evidence="3" id="KW-1185">Reference proteome</keyword>
<dbReference type="PANTHER" id="PTHR20935">
    <property type="entry name" value="PHOSPHOGLYCERATE MUTASE-RELATED"/>
    <property type="match status" value="1"/>
</dbReference>
<evidence type="ECO:0000313" key="2">
    <source>
        <dbReference type="EMBL" id="AFK64058.1"/>
    </source>
</evidence>
<dbReference type="KEGG" id="aka:TKWG_21925"/>
<dbReference type="CDD" id="cd07067">
    <property type="entry name" value="HP_PGM_like"/>
    <property type="match status" value="1"/>
</dbReference>
<dbReference type="InterPro" id="IPR013078">
    <property type="entry name" value="His_Pase_superF_clade-1"/>
</dbReference>
<reference evidence="2 3" key="1">
    <citation type="journal article" date="2011" name="J. Bacteriol.">
        <title>Whole-genome shotgun sequencing of the sulfur-oxidizing chemoautotroph Tetrathiobacter kashmirensis.</title>
        <authorList>
            <person name="Ghosh W."/>
            <person name="George A."/>
            <person name="Agarwal A."/>
            <person name="Raj P."/>
            <person name="Alam M."/>
            <person name="Pyne P."/>
            <person name="Das Gupta S.K."/>
        </authorList>
    </citation>
    <scope>NUCLEOTIDE SEQUENCE [LARGE SCALE GENOMIC DNA]</scope>
    <source>
        <strain evidence="2 3">WT001</strain>
    </source>
</reference>
<dbReference type="GO" id="GO:0016787">
    <property type="term" value="F:hydrolase activity"/>
    <property type="evidence" value="ECO:0007669"/>
    <property type="project" value="UniProtKB-KW"/>
</dbReference>
<sequence>MPAWAPAIQRSFMLRLMLLRHAKSNSIPGVADLQRPLAERGYREAELVGQYLVAQQLKPELTIVSSATRTQQTWTHLSAAFDTPVKKITEERIYESSVDNIVHVIRNIEPGPRVVLVIGHNPGLYLTTQYLSGEGDEDALERLEMGFPPASLTVMDFDVDAWELVGKGGGRLLRFETPGTMVG</sequence>
<dbReference type="SUPFAM" id="SSF53254">
    <property type="entry name" value="Phosphoglycerate mutase-like"/>
    <property type="match status" value="1"/>
</dbReference>
<dbReference type="InterPro" id="IPR029033">
    <property type="entry name" value="His_PPase_superfam"/>
</dbReference>
<protein>
    <submittedName>
        <fullName evidence="2">Phosphohistidine phosphatase, SixA</fullName>
    </submittedName>
</protein>
<proteinExistence type="predicted"/>
<dbReference type="Pfam" id="PF00300">
    <property type="entry name" value="His_Phos_1"/>
    <property type="match status" value="1"/>
</dbReference>
<dbReference type="HOGENOM" id="CLU_084603_2_3_4"/>
<dbReference type="STRING" id="1036672.TKWG_21925"/>
<dbReference type="InterPro" id="IPR051021">
    <property type="entry name" value="Mito_Ser/Thr_phosphatase"/>
</dbReference>
<organism evidence="2 3">
    <name type="scientific">Advenella kashmirensis (strain DSM 17095 / LMG 22695 / WT001)</name>
    <name type="common">Tetrathiobacter kashmirensis</name>
    <dbReference type="NCBI Taxonomy" id="1036672"/>
    <lineage>
        <taxon>Bacteria</taxon>
        <taxon>Pseudomonadati</taxon>
        <taxon>Pseudomonadota</taxon>
        <taxon>Betaproteobacteria</taxon>
        <taxon>Burkholderiales</taxon>
        <taxon>Alcaligenaceae</taxon>
    </lineage>
</organism>
<gene>
    <name evidence="2" type="ordered locus">TKWG_21925</name>
</gene>
<evidence type="ECO:0000313" key="3">
    <source>
        <dbReference type="Proteomes" id="UP000005267"/>
    </source>
</evidence>